<accession>A0A069CU05</accession>
<keyword evidence="3 5" id="KW-1133">Transmembrane helix</keyword>
<comment type="subcellular location">
    <subcellularLocation>
        <location evidence="5">Cell membrane</location>
        <topology evidence="5">Multi-pass membrane protein</topology>
    </subcellularLocation>
    <subcellularLocation>
        <location evidence="1">Membrane</location>
        <topology evidence="1">Multi-pass membrane protein</topology>
    </subcellularLocation>
</comment>
<keyword evidence="2 5" id="KW-0812">Transmembrane</keyword>
<evidence type="ECO:0000256" key="4">
    <source>
        <dbReference type="ARBA" id="ARBA00023136"/>
    </source>
</evidence>
<keyword evidence="4 5" id="KW-0472">Membrane</keyword>
<name>A0A069CU05_WEIOS</name>
<dbReference type="Proteomes" id="UP000030643">
    <property type="component" value="Unassembled WGS sequence"/>
</dbReference>
<feature type="transmembrane region" description="Helical" evidence="5">
    <location>
        <begin position="38"/>
        <end position="62"/>
    </location>
</feature>
<dbReference type="AlphaFoldDB" id="A0A069CU05"/>
<feature type="transmembrane region" description="Helical" evidence="5">
    <location>
        <begin position="107"/>
        <end position="127"/>
    </location>
</feature>
<evidence type="ECO:0000256" key="3">
    <source>
        <dbReference type="ARBA" id="ARBA00022989"/>
    </source>
</evidence>
<evidence type="ECO:0000256" key="5">
    <source>
        <dbReference type="RuleBase" id="RU363041"/>
    </source>
</evidence>
<gene>
    <name evidence="6" type="ORF">WOSG25_061140</name>
</gene>
<sequence length="304" mass="33065">MTERLVLNGLQIILIIAIIGMLALYIREIRKAKVSTTTRFVPGFLIGLITDFGDTLGIGSFATTTALFKVSHFLDDDRKLPGTMNAAHAIPVFVEALLFLTAVKIELTTLIPMTLAAMTGAAFGARITANWPVRKMQRWLSIALTLAAIFMFLKLISNPGQGDSMAVHGLHGWWLLLGVTVNFGLGVLMTIGLGNYTPELIFFSLMGVNPLIAFPVMMMDAAMIMMTSAINFVKTGRIEWRGLPGMVIGGVIGVVIAAKLVTFVDVTILSYFIVGIALLTAFNLFRDSRKAEPKAVIEKIETID</sequence>
<feature type="transmembrane region" description="Helical" evidence="5">
    <location>
        <begin position="6"/>
        <end position="26"/>
    </location>
</feature>
<dbReference type="PANTHER" id="PTHR43483:SF3">
    <property type="entry name" value="MEMBRANE TRANSPORTER PROTEIN HI_0806-RELATED"/>
    <property type="match status" value="1"/>
</dbReference>
<dbReference type="PANTHER" id="PTHR43483">
    <property type="entry name" value="MEMBRANE TRANSPORTER PROTEIN HI_0806-RELATED"/>
    <property type="match status" value="1"/>
</dbReference>
<organism evidence="6 7">
    <name type="scientific">Weissella oryzae (strain DSM 25784 / JCM 18191 / LMG 30913 / SG25)</name>
    <dbReference type="NCBI Taxonomy" id="1329250"/>
    <lineage>
        <taxon>Bacteria</taxon>
        <taxon>Bacillati</taxon>
        <taxon>Bacillota</taxon>
        <taxon>Bacilli</taxon>
        <taxon>Lactobacillales</taxon>
        <taxon>Lactobacillaceae</taxon>
        <taxon>Weissella</taxon>
    </lineage>
</organism>
<dbReference type="OrthoDB" id="357960at2"/>
<dbReference type="RefSeq" id="WP_027699041.1">
    <property type="nucleotide sequence ID" value="NZ_DF820489.1"/>
</dbReference>
<dbReference type="Pfam" id="PF01925">
    <property type="entry name" value="TauE"/>
    <property type="match status" value="1"/>
</dbReference>
<evidence type="ECO:0000256" key="1">
    <source>
        <dbReference type="ARBA" id="ARBA00004141"/>
    </source>
</evidence>
<feature type="transmembrane region" description="Helical" evidence="5">
    <location>
        <begin position="139"/>
        <end position="157"/>
    </location>
</feature>
<evidence type="ECO:0000313" key="7">
    <source>
        <dbReference type="Proteomes" id="UP000030643"/>
    </source>
</evidence>
<feature type="transmembrane region" description="Helical" evidence="5">
    <location>
        <begin position="268"/>
        <end position="285"/>
    </location>
</feature>
<evidence type="ECO:0000313" key="6">
    <source>
        <dbReference type="EMBL" id="GAK30984.1"/>
    </source>
</evidence>
<keyword evidence="7" id="KW-1185">Reference proteome</keyword>
<proteinExistence type="inferred from homology"/>
<feature type="transmembrane region" description="Helical" evidence="5">
    <location>
        <begin position="245"/>
        <end position="262"/>
    </location>
</feature>
<dbReference type="eggNOG" id="COG0730">
    <property type="taxonomic scope" value="Bacteria"/>
</dbReference>
<keyword evidence="5" id="KW-1003">Cell membrane</keyword>
<dbReference type="STRING" id="1329250.WOSG25_061140"/>
<feature type="transmembrane region" description="Helical" evidence="5">
    <location>
        <begin position="211"/>
        <end position="233"/>
    </location>
</feature>
<reference evidence="7" key="1">
    <citation type="journal article" date="2014" name="Genome Announc.">
        <title>Draft genome sequence of Weissella oryzae SG25T, isolated from fermented rice grains.</title>
        <authorList>
            <person name="Tanizawa Y."/>
            <person name="Fujisawa T."/>
            <person name="Mochizuki T."/>
            <person name="Kaminuma E."/>
            <person name="Suzuki Y."/>
            <person name="Nakamura Y."/>
            <person name="Tohno M."/>
        </authorList>
    </citation>
    <scope>NUCLEOTIDE SEQUENCE [LARGE SCALE GENOMIC DNA]</scope>
    <source>
        <strain evidence="7">DSM 25784 / JCM 18191 / LMG 30913 / SG25</strain>
    </source>
</reference>
<comment type="similarity">
    <text evidence="5">Belongs to the 4-toluene sulfonate uptake permease (TSUP) (TC 2.A.102) family.</text>
</comment>
<feature type="transmembrane region" description="Helical" evidence="5">
    <location>
        <begin position="82"/>
        <end position="100"/>
    </location>
</feature>
<dbReference type="GO" id="GO:0005886">
    <property type="term" value="C:plasma membrane"/>
    <property type="evidence" value="ECO:0007669"/>
    <property type="project" value="UniProtKB-SubCell"/>
</dbReference>
<dbReference type="InterPro" id="IPR002781">
    <property type="entry name" value="TM_pro_TauE-like"/>
</dbReference>
<feature type="transmembrane region" description="Helical" evidence="5">
    <location>
        <begin position="169"/>
        <end position="191"/>
    </location>
</feature>
<protein>
    <recommendedName>
        <fullName evidence="5">Probable membrane transporter protein</fullName>
    </recommendedName>
</protein>
<dbReference type="EMBL" id="DF820489">
    <property type="protein sequence ID" value="GAK30984.1"/>
    <property type="molecule type" value="Genomic_DNA"/>
</dbReference>
<evidence type="ECO:0000256" key="2">
    <source>
        <dbReference type="ARBA" id="ARBA00022692"/>
    </source>
</evidence>